<evidence type="ECO:0000313" key="16">
    <source>
        <dbReference type="Proteomes" id="UP000202259"/>
    </source>
</evidence>
<keyword evidence="5 11" id="KW-0949">S-adenosyl-L-methionine</keyword>
<feature type="binding site" evidence="11 12">
    <location>
        <position position="370"/>
    </location>
    <ligand>
        <name>S-adenosyl-L-methionine</name>
        <dbReference type="ChEBI" id="CHEBI:59789"/>
    </ligand>
</feature>
<comment type="catalytic activity">
    <reaction evidence="9 11">
        <text>uridine(1939) in 23S rRNA + S-adenosyl-L-methionine = 5-methyluridine(1939) in 23S rRNA + S-adenosyl-L-homocysteine + H(+)</text>
        <dbReference type="Rhea" id="RHEA:42908"/>
        <dbReference type="Rhea" id="RHEA-COMP:10278"/>
        <dbReference type="Rhea" id="RHEA-COMP:10279"/>
        <dbReference type="ChEBI" id="CHEBI:15378"/>
        <dbReference type="ChEBI" id="CHEBI:57856"/>
        <dbReference type="ChEBI" id="CHEBI:59789"/>
        <dbReference type="ChEBI" id="CHEBI:65315"/>
        <dbReference type="ChEBI" id="CHEBI:74447"/>
        <dbReference type="EC" id="2.1.1.190"/>
    </reaction>
</comment>
<dbReference type="EC" id="2.1.1.190" evidence="11"/>
<dbReference type="InterPro" id="IPR002792">
    <property type="entry name" value="TRAM_dom"/>
</dbReference>
<evidence type="ECO:0000256" key="12">
    <source>
        <dbReference type="PROSITE-ProRule" id="PRU01024"/>
    </source>
</evidence>
<name>A0A222G949_9GAMM</name>
<dbReference type="PROSITE" id="PS50926">
    <property type="entry name" value="TRAM"/>
    <property type="match status" value="1"/>
</dbReference>
<dbReference type="GO" id="GO:0070041">
    <property type="term" value="F:rRNA (uridine-C5-)-methyltransferase activity"/>
    <property type="evidence" value="ECO:0007669"/>
    <property type="project" value="UniProtKB-UniRule"/>
</dbReference>
<keyword evidence="7 11" id="KW-0408">Iron</keyword>
<feature type="binding site" evidence="11 12">
    <location>
        <position position="272"/>
    </location>
    <ligand>
        <name>S-adenosyl-L-methionine</name>
        <dbReference type="ChEBI" id="CHEBI:59789"/>
    </ligand>
</feature>
<dbReference type="InterPro" id="IPR012340">
    <property type="entry name" value="NA-bd_OB-fold"/>
</dbReference>
<dbReference type="AlphaFoldDB" id="A0A222G949"/>
<keyword evidence="4 11" id="KW-0808">Transferase</keyword>
<comment type="function">
    <text evidence="10 11">Catalyzes the formation of 5-methyl-uridine at position 1939 (m5U1939) in 23S rRNA.</text>
</comment>
<evidence type="ECO:0000256" key="5">
    <source>
        <dbReference type="ARBA" id="ARBA00022691"/>
    </source>
</evidence>
<dbReference type="InterPro" id="IPR001566">
    <property type="entry name" value="23S_rRNA_MeTrfase_RlmD"/>
</dbReference>
<accession>A0A222G949</accession>
<evidence type="ECO:0000256" key="8">
    <source>
        <dbReference type="ARBA" id="ARBA00023014"/>
    </source>
</evidence>
<feature type="binding site" evidence="11 12">
    <location>
        <position position="322"/>
    </location>
    <ligand>
        <name>S-adenosyl-L-methionine</name>
        <dbReference type="ChEBI" id="CHEBI:59789"/>
    </ligand>
</feature>
<protein>
    <recommendedName>
        <fullName evidence="11">23S rRNA (uracil(1939)-C(5))-methyltransferase RlmD</fullName>
        <ecNumber evidence="11">2.1.1.190</ecNumber>
    </recommendedName>
    <alternativeName>
        <fullName evidence="11">23S rRNA(m5U1939)-methyltransferase</fullName>
    </alternativeName>
</protein>
<feature type="binding site" evidence="11">
    <location>
        <position position="169"/>
    </location>
    <ligand>
        <name>[4Fe-4S] cluster</name>
        <dbReference type="ChEBI" id="CHEBI:49883"/>
    </ligand>
</feature>
<sequence>MANFFKASPKKTQVQQQLTVHVSHLDQQGCGVAFQGKKPIFIEGALPNETLEVKLYEQKSKFSKAKLLQIITASPNRAEVKCRHYFQCGGCNLQHMDYQSQLSYKQDKITKLFSRQALNEPMPWQNPIVSEPWHYRRKARIGVQYNKRGEPIVGFRQRESSHLTEIKSCPVLVEAFNNIFPELKDILAKVSGKNAIGHIEIIAANVNVVLVRQLVKLTAKDKQLWMNFASKNDWLVYFDDGKSVTPLMEDKTLSYTLTDTIKIEFSVDSFIQVNHLVNNKMVEQAQAWLMLNESDVVLDLFCGLGNFSLPMAQKVSTVVGIEGIASMVDKAQANAQKNGISNCQFYQADLNSDWQNELWAQQKYTKILLDPARAGAYQALTQLLTFKVSKILYVSCDPASLARDAKLLIDHGYKIEKIALMDMFSQTKHVETMVMFSL</sequence>
<dbReference type="InterPro" id="IPR010280">
    <property type="entry name" value="U5_MeTrfase_fam"/>
</dbReference>
<keyword evidence="2 11" id="KW-0698">rRNA processing</keyword>
<evidence type="ECO:0000256" key="9">
    <source>
        <dbReference type="ARBA" id="ARBA00052756"/>
    </source>
</evidence>
<dbReference type="NCBIfam" id="TIGR00479">
    <property type="entry name" value="rumA"/>
    <property type="match status" value="1"/>
</dbReference>
<dbReference type="GO" id="GO:0005506">
    <property type="term" value="F:iron ion binding"/>
    <property type="evidence" value="ECO:0007669"/>
    <property type="project" value="UniProtKB-UniRule"/>
</dbReference>
<evidence type="ECO:0000256" key="1">
    <source>
        <dbReference type="ARBA" id="ARBA00022485"/>
    </source>
</evidence>
<gene>
    <name evidence="11" type="primary">rlmD</name>
    <name evidence="15" type="ORF">B5D82_12010</name>
</gene>
<proteinExistence type="inferred from homology"/>
<evidence type="ECO:0000256" key="11">
    <source>
        <dbReference type="HAMAP-Rule" id="MF_01010"/>
    </source>
</evidence>
<dbReference type="Pfam" id="PF05958">
    <property type="entry name" value="tRNA_U5-meth_tr"/>
    <property type="match status" value="1"/>
</dbReference>
<keyword evidence="8 11" id="KW-0411">Iron-sulfur</keyword>
<feature type="domain" description="TRAM" evidence="14">
    <location>
        <begin position="11"/>
        <end position="69"/>
    </location>
</feature>
<dbReference type="NCBIfam" id="NF009639">
    <property type="entry name" value="PRK13168.1"/>
    <property type="match status" value="1"/>
</dbReference>
<evidence type="ECO:0000256" key="2">
    <source>
        <dbReference type="ARBA" id="ARBA00022552"/>
    </source>
</evidence>
<evidence type="ECO:0000256" key="13">
    <source>
        <dbReference type="PROSITE-ProRule" id="PRU10015"/>
    </source>
</evidence>
<dbReference type="PROSITE" id="PS51687">
    <property type="entry name" value="SAM_MT_RNA_M5U"/>
    <property type="match status" value="1"/>
</dbReference>
<feature type="active site" description="Nucleophile" evidence="11 12">
    <location>
        <position position="396"/>
    </location>
</feature>
<feature type="binding site" evidence="11 12">
    <location>
        <position position="301"/>
    </location>
    <ligand>
        <name>S-adenosyl-L-methionine</name>
        <dbReference type="ChEBI" id="CHEBI:59789"/>
    </ligand>
</feature>
<feature type="binding site" evidence="11">
    <location>
        <position position="91"/>
    </location>
    <ligand>
        <name>[4Fe-4S] cluster</name>
        <dbReference type="ChEBI" id="CHEBI:49883"/>
    </ligand>
</feature>
<dbReference type="KEGG" id="cber:B5D82_12010"/>
<dbReference type="InterPro" id="IPR030390">
    <property type="entry name" value="MeTrfase_TrmA_AS"/>
</dbReference>
<dbReference type="EMBL" id="CP020465">
    <property type="protein sequence ID" value="ASP48428.1"/>
    <property type="molecule type" value="Genomic_DNA"/>
</dbReference>
<dbReference type="Gene3D" id="2.40.50.1070">
    <property type="match status" value="1"/>
</dbReference>
<dbReference type="Gene3D" id="2.40.50.140">
    <property type="entry name" value="Nucleic acid-binding proteins"/>
    <property type="match status" value="1"/>
</dbReference>
<keyword evidence="16" id="KW-1185">Reference proteome</keyword>
<dbReference type="FunFam" id="2.40.50.140:FF:000097">
    <property type="entry name" value="23S rRNA (uracil(1939)-C(5))-methyltransferase RlmD"/>
    <property type="match status" value="1"/>
</dbReference>
<feature type="binding site" evidence="11">
    <location>
        <position position="306"/>
    </location>
    <ligand>
        <name>S-adenosyl-L-methionine</name>
        <dbReference type="ChEBI" id="CHEBI:59789"/>
    </ligand>
</feature>
<comment type="similarity">
    <text evidence="11">Belongs to the class I-like SAM-binding methyltransferase superfamily. RNA M5U methyltransferase family. RlmD subfamily.</text>
</comment>
<feature type="active site" evidence="13">
    <location>
        <position position="396"/>
    </location>
</feature>
<evidence type="ECO:0000259" key="14">
    <source>
        <dbReference type="PROSITE" id="PS50926"/>
    </source>
</evidence>
<reference evidence="15 16" key="1">
    <citation type="submission" date="2017-08" db="EMBL/GenBank/DDBJ databases">
        <title>Complete genome of Colwellia sp. NB097-1, a psychrophile bacterium ioslated from Bering Sea.</title>
        <authorList>
            <person name="Chen X."/>
        </authorList>
    </citation>
    <scope>NUCLEOTIDE SEQUENCE [LARGE SCALE GENOMIC DNA]</scope>
    <source>
        <strain evidence="15 16">NB097-1</strain>
    </source>
</reference>
<dbReference type="Gene3D" id="3.40.50.150">
    <property type="entry name" value="Vaccinia Virus protein VP39"/>
    <property type="match status" value="1"/>
</dbReference>
<keyword evidence="3 11" id="KW-0489">Methyltransferase</keyword>
<dbReference type="GO" id="GO:0070475">
    <property type="term" value="P:rRNA base methylation"/>
    <property type="evidence" value="ECO:0007669"/>
    <property type="project" value="TreeGrafter"/>
</dbReference>
<keyword evidence="1 11" id="KW-0004">4Fe-4S</keyword>
<evidence type="ECO:0000256" key="6">
    <source>
        <dbReference type="ARBA" id="ARBA00022723"/>
    </source>
</evidence>
<dbReference type="GO" id="GO:0051539">
    <property type="term" value="F:4 iron, 4 sulfur cluster binding"/>
    <property type="evidence" value="ECO:0007669"/>
    <property type="project" value="UniProtKB-KW"/>
</dbReference>
<dbReference type="GO" id="GO:0003723">
    <property type="term" value="F:RNA binding"/>
    <property type="evidence" value="ECO:0007669"/>
    <property type="project" value="InterPro"/>
</dbReference>
<dbReference type="SUPFAM" id="SSF53335">
    <property type="entry name" value="S-adenosyl-L-methionine-dependent methyltransferases"/>
    <property type="match status" value="1"/>
</dbReference>
<dbReference type="CDD" id="cd02440">
    <property type="entry name" value="AdoMet_MTases"/>
    <property type="match status" value="1"/>
</dbReference>
<dbReference type="HAMAP" id="MF_01010">
    <property type="entry name" value="23SrRNA_methyltr_RlmD"/>
    <property type="match status" value="1"/>
</dbReference>
<dbReference type="Proteomes" id="UP000202259">
    <property type="component" value="Chromosome"/>
</dbReference>
<dbReference type="PANTHER" id="PTHR11061:SF49">
    <property type="entry name" value="23S RRNA (URACIL(1939)-C(5))-METHYLTRANSFERASE RLMD"/>
    <property type="match status" value="1"/>
</dbReference>
<dbReference type="OrthoDB" id="9804590at2"/>
<organism evidence="15 16">
    <name type="scientific">Cognaticolwellia beringensis</name>
    <dbReference type="NCBI Taxonomy" id="1967665"/>
    <lineage>
        <taxon>Bacteria</taxon>
        <taxon>Pseudomonadati</taxon>
        <taxon>Pseudomonadota</taxon>
        <taxon>Gammaproteobacteria</taxon>
        <taxon>Alteromonadales</taxon>
        <taxon>Colwelliaceae</taxon>
        <taxon>Cognaticolwellia</taxon>
    </lineage>
</organism>
<dbReference type="FunFam" id="3.40.50.150:FF:000009">
    <property type="entry name" value="23S rRNA (Uracil(1939)-C(5))-methyltransferase RlmD"/>
    <property type="match status" value="1"/>
</dbReference>
<evidence type="ECO:0000256" key="10">
    <source>
        <dbReference type="ARBA" id="ARBA00059995"/>
    </source>
</evidence>
<dbReference type="PANTHER" id="PTHR11061">
    <property type="entry name" value="RNA M5U METHYLTRANSFERASE"/>
    <property type="match status" value="1"/>
</dbReference>
<dbReference type="SUPFAM" id="SSF50249">
    <property type="entry name" value="Nucleic acid-binding proteins"/>
    <property type="match status" value="1"/>
</dbReference>
<dbReference type="RefSeq" id="WP_081151817.1">
    <property type="nucleotide sequence ID" value="NZ_CP020465.1"/>
</dbReference>
<evidence type="ECO:0000256" key="4">
    <source>
        <dbReference type="ARBA" id="ARBA00022679"/>
    </source>
</evidence>
<feature type="binding site" evidence="11">
    <location>
        <position position="82"/>
    </location>
    <ligand>
        <name>[4Fe-4S] cluster</name>
        <dbReference type="ChEBI" id="CHEBI:49883"/>
    </ligand>
</feature>
<feature type="binding site" evidence="11">
    <location>
        <position position="349"/>
    </location>
    <ligand>
        <name>S-adenosyl-L-methionine</name>
        <dbReference type="ChEBI" id="CHEBI:59789"/>
    </ligand>
</feature>
<evidence type="ECO:0000313" key="15">
    <source>
        <dbReference type="EMBL" id="ASP48428.1"/>
    </source>
</evidence>
<dbReference type="Pfam" id="PF01938">
    <property type="entry name" value="TRAM"/>
    <property type="match status" value="1"/>
</dbReference>
<feature type="binding site" evidence="11">
    <location>
        <position position="88"/>
    </location>
    <ligand>
        <name>[4Fe-4S] cluster</name>
        <dbReference type="ChEBI" id="CHEBI:49883"/>
    </ligand>
</feature>
<keyword evidence="6 11" id="KW-0479">Metal-binding</keyword>
<evidence type="ECO:0000256" key="7">
    <source>
        <dbReference type="ARBA" id="ARBA00023004"/>
    </source>
</evidence>
<evidence type="ECO:0000256" key="3">
    <source>
        <dbReference type="ARBA" id="ARBA00022603"/>
    </source>
</evidence>
<dbReference type="PROSITE" id="PS01230">
    <property type="entry name" value="TRMA_1"/>
    <property type="match status" value="1"/>
</dbReference>
<dbReference type="InterPro" id="IPR029063">
    <property type="entry name" value="SAM-dependent_MTases_sf"/>
</dbReference>